<dbReference type="PANTHER" id="PTHR46797:SF10">
    <property type="entry name" value="BLR1115 PROTEIN"/>
    <property type="match status" value="1"/>
</dbReference>
<keyword evidence="4" id="KW-1185">Reference proteome</keyword>
<dbReference type="InterPro" id="IPR001387">
    <property type="entry name" value="Cro/C1-type_HTH"/>
</dbReference>
<dbReference type="GO" id="GO:0003677">
    <property type="term" value="F:DNA binding"/>
    <property type="evidence" value="ECO:0007669"/>
    <property type="project" value="UniProtKB-KW"/>
</dbReference>
<dbReference type="STRING" id="538381.GCA_001696535_00188"/>
<dbReference type="SUPFAM" id="SSF47413">
    <property type="entry name" value="lambda repressor-like DNA-binding domains"/>
    <property type="match status" value="1"/>
</dbReference>
<dbReference type="CDD" id="cd00093">
    <property type="entry name" value="HTH_XRE"/>
    <property type="match status" value="1"/>
</dbReference>
<feature type="domain" description="HTH cro/C1-type" evidence="2">
    <location>
        <begin position="7"/>
        <end position="61"/>
    </location>
</feature>
<dbReference type="InterPro" id="IPR010982">
    <property type="entry name" value="Lambda_DNA-bd_dom_sf"/>
</dbReference>
<dbReference type="InterPro" id="IPR014710">
    <property type="entry name" value="RmlC-like_jellyroll"/>
</dbReference>
<dbReference type="Gene3D" id="1.10.260.40">
    <property type="entry name" value="lambda repressor-like DNA-binding domains"/>
    <property type="match status" value="1"/>
</dbReference>
<dbReference type="EMBL" id="OBML01000004">
    <property type="protein sequence ID" value="SOC03634.1"/>
    <property type="molecule type" value="Genomic_DNA"/>
</dbReference>
<dbReference type="GO" id="GO:0005829">
    <property type="term" value="C:cytosol"/>
    <property type="evidence" value="ECO:0007669"/>
    <property type="project" value="TreeGrafter"/>
</dbReference>
<dbReference type="Pfam" id="PF01381">
    <property type="entry name" value="HTH_3"/>
    <property type="match status" value="1"/>
</dbReference>
<dbReference type="CDD" id="cd02209">
    <property type="entry name" value="cupin_XRE_C"/>
    <property type="match status" value="1"/>
</dbReference>
<accession>A0A285SCT2</accession>
<organism evidence="3 4">
    <name type="scientific">Stappia indica</name>
    <dbReference type="NCBI Taxonomy" id="538381"/>
    <lineage>
        <taxon>Bacteria</taxon>
        <taxon>Pseudomonadati</taxon>
        <taxon>Pseudomonadota</taxon>
        <taxon>Alphaproteobacteria</taxon>
        <taxon>Hyphomicrobiales</taxon>
        <taxon>Stappiaceae</taxon>
        <taxon>Stappia</taxon>
    </lineage>
</organism>
<dbReference type="SMART" id="SM00530">
    <property type="entry name" value="HTH_XRE"/>
    <property type="match status" value="1"/>
</dbReference>
<dbReference type="InterPro" id="IPR050807">
    <property type="entry name" value="TransReg_Diox_bact_type"/>
</dbReference>
<evidence type="ECO:0000256" key="1">
    <source>
        <dbReference type="ARBA" id="ARBA00023125"/>
    </source>
</evidence>
<name>A0A285SCT2_9HYPH</name>
<proteinExistence type="predicted"/>
<dbReference type="AlphaFoldDB" id="A0A285SCT2"/>
<sequence length="177" mass="19331">MALAEHLRLLRTDRGITLQDLAQSSGVSRASLSRIENGEVSPTAETLGRLASAFALPLSQLLAPLEPEFPPLLRRAEQGTWTDPDGGFTRRSVSPPAGSLKLEIIECEIGPDRRIAYERPAVPGHEHHLVLLSGALTLTVDAERYELQPGDCLRYRLFGASSFETGDQPARYFIALA</sequence>
<dbReference type="RefSeq" id="WP_244297460.1">
    <property type="nucleotide sequence ID" value="NZ_OBML01000004.1"/>
</dbReference>
<dbReference type="GO" id="GO:0003700">
    <property type="term" value="F:DNA-binding transcription factor activity"/>
    <property type="evidence" value="ECO:0007669"/>
    <property type="project" value="TreeGrafter"/>
</dbReference>
<evidence type="ECO:0000313" key="4">
    <source>
        <dbReference type="Proteomes" id="UP000219331"/>
    </source>
</evidence>
<evidence type="ECO:0000313" key="3">
    <source>
        <dbReference type="EMBL" id="SOC03634.1"/>
    </source>
</evidence>
<dbReference type="Gene3D" id="2.60.120.10">
    <property type="entry name" value="Jelly Rolls"/>
    <property type="match status" value="1"/>
</dbReference>
<evidence type="ECO:0000259" key="2">
    <source>
        <dbReference type="PROSITE" id="PS50943"/>
    </source>
</evidence>
<dbReference type="PROSITE" id="PS50943">
    <property type="entry name" value="HTH_CROC1"/>
    <property type="match status" value="1"/>
</dbReference>
<dbReference type="SUPFAM" id="SSF51182">
    <property type="entry name" value="RmlC-like cupins"/>
    <property type="match status" value="1"/>
</dbReference>
<protein>
    <submittedName>
        <fullName evidence="3">Transcriptional regulator, contains XRE-family HTH domain</fullName>
    </submittedName>
</protein>
<dbReference type="Proteomes" id="UP000219331">
    <property type="component" value="Unassembled WGS sequence"/>
</dbReference>
<reference evidence="3 4" key="1">
    <citation type="submission" date="2017-08" db="EMBL/GenBank/DDBJ databases">
        <authorList>
            <person name="de Groot N.N."/>
        </authorList>
    </citation>
    <scope>NUCLEOTIDE SEQUENCE [LARGE SCALE GENOMIC DNA]</scope>
    <source>
        <strain evidence="3 4">USBA 352</strain>
    </source>
</reference>
<dbReference type="InterPro" id="IPR011051">
    <property type="entry name" value="RmlC_Cupin_sf"/>
</dbReference>
<dbReference type="PANTHER" id="PTHR46797">
    <property type="entry name" value="HTH-TYPE TRANSCRIPTIONAL REGULATOR"/>
    <property type="match status" value="1"/>
</dbReference>
<gene>
    <name evidence="3" type="ORF">SAMN05421512_104205</name>
</gene>
<keyword evidence="1" id="KW-0238">DNA-binding</keyword>